<evidence type="ECO:0000313" key="12">
    <source>
        <dbReference type="Proteomes" id="UP000319383"/>
    </source>
</evidence>
<evidence type="ECO:0000256" key="3">
    <source>
        <dbReference type="ARBA" id="ARBA00022722"/>
    </source>
</evidence>
<evidence type="ECO:0000256" key="8">
    <source>
        <dbReference type="ARBA" id="ARBA00023204"/>
    </source>
</evidence>
<keyword evidence="9" id="KW-0732">Signal</keyword>
<dbReference type="Pfam" id="PF03372">
    <property type="entry name" value="Exo_endo_phos"/>
    <property type="match status" value="1"/>
</dbReference>
<dbReference type="GO" id="GO:0046872">
    <property type="term" value="F:metal ion binding"/>
    <property type="evidence" value="ECO:0007669"/>
    <property type="project" value="UniProtKB-KW"/>
</dbReference>
<comment type="cofactor">
    <cofactor evidence="1">
        <name>Mn(2+)</name>
        <dbReference type="ChEBI" id="CHEBI:29035"/>
    </cofactor>
</comment>
<dbReference type="GO" id="GO:0004527">
    <property type="term" value="F:exonuclease activity"/>
    <property type="evidence" value="ECO:0007669"/>
    <property type="project" value="UniProtKB-KW"/>
</dbReference>
<feature type="chain" id="PRO_5021982892" evidence="9">
    <location>
        <begin position="23"/>
        <end position="304"/>
    </location>
</feature>
<dbReference type="InterPro" id="IPR051547">
    <property type="entry name" value="TDP2-like"/>
</dbReference>
<evidence type="ECO:0000259" key="10">
    <source>
        <dbReference type="Pfam" id="PF03372"/>
    </source>
</evidence>
<feature type="domain" description="Endonuclease/exonuclease/phosphatase" evidence="10">
    <location>
        <begin position="29"/>
        <end position="290"/>
    </location>
</feature>
<protein>
    <submittedName>
        <fullName evidence="11">Endonuclease/Exonuclease/phosphatase family protein</fullName>
    </submittedName>
</protein>
<dbReference type="RefSeq" id="WP_197534882.1">
    <property type="nucleotide sequence ID" value="NZ_CP036276.1"/>
</dbReference>
<dbReference type="Gene3D" id="3.60.10.10">
    <property type="entry name" value="Endonuclease/exonuclease/phosphatase"/>
    <property type="match status" value="1"/>
</dbReference>
<dbReference type="InterPro" id="IPR005135">
    <property type="entry name" value="Endo/exonuclease/phosphatase"/>
</dbReference>
<accession>A0A517ZPA7</accession>
<evidence type="ECO:0000256" key="2">
    <source>
        <dbReference type="ARBA" id="ARBA00001946"/>
    </source>
</evidence>
<proteinExistence type="predicted"/>
<feature type="signal peptide" evidence="9">
    <location>
        <begin position="1"/>
        <end position="22"/>
    </location>
</feature>
<keyword evidence="11" id="KW-0255">Endonuclease</keyword>
<reference evidence="11 12" key="1">
    <citation type="submission" date="2019-02" db="EMBL/GenBank/DDBJ databases">
        <title>Deep-cultivation of Planctomycetes and their phenomic and genomic characterization uncovers novel biology.</title>
        <authorList>
            <person name="Wiegand S."/>
            <person name="Jogler M."/>
            <person name="Boedeker C."/>
            <person name="Pinto D."/>
            <person name="Vollmers J."/>
            <person name="Rivas-Marin E."/>
            <person name="Kohn T."/>
            <person name="Peeters S.H."/>
            <person name="Heuer A."/>
            <person name="Rast P."/>
            <person name="Oberbeckmann S."/>
            <person name="Bunk B."/>
            <person name="Jeske O."/>
            <person name="Meyerdierks A."/>
            <person name="Storesund J.E."/>
            <person name="Kallscheuer N."/>
            <person name="Luecker S."/>
            <person name="Lage O.M."/>
            <person name="Pohl T."/>
            <person name="Merkel B.J."/>
            <person name="Hornburger P."/>
            <person name="Mueller R.-W."/>
            <person name="Bruemmer F."/>
            <person name="Labrenz M."/>
            <person name="Spormann A.M."/>
            <person name="Op den Camp H."/>
            <person name="Overmann J."/>
            <person name="Amann R."/>
            <person name="Jetten M.S.M."/>
            <person name="Mascher T."/>
            <person name="Medema M.H."/>
            <person name="Devos D.P."/>
            <person name="Kaster A.-K."/>
            <person name="Ovreas L."/>
            <person name="Rohde M."/>
            <person name="Galperin M.Y."/>
            <person name="Jogler C."/>
        </authorList>
    </citation>
    <scope>NUCLEOTIDE SEQUENCE [LARGE SCALE GENOMIC DNA]</scope>
    <source>
        <strain evidence="11 12">Mal52</strain>
    </source>
</reference>
<dbReference type="SUPFAM" id="SSF56219">
    <property type="entry name" value="DNase I-like"/>
    <property type="match status" value="1"/>
</dbReference>
<evidence type="ECO:0000256" key="5">
    <source>
        <dbReference type="ARBA" id="ARBA00022763"/>
    </source>
</evidence>
<keyword evidence="4" id="KW-0479">Metal-binding</keyword>
<evidence type="ECO:0000256" key="9">
    <source>
        <dbReference type="SAM" id="SignalP"/>
    </source>
</evidence>
<keyword evidence="8" id="KW-0234">DNA repair</keyword>
<dbReference type="AlphaFoldDB" id="A0A517ZPA7"/>
<dbReference type="KEGG" id="sdyn:Mal52_27920"/>
<organism evidence="11 12">
    <name type="scientific">Symmachiella dynata</name>
    <dbReference type="NCBI Taxonomy" id="2527995"/>
    <lineage>
        <taxon>Bacteria</taxon>
        <taxon>Pseudomonadati</taxon>
        <taxon>Planctomycetota</taxon>
        <taxon>Planctomycetia</taxon>
        <taxon>Planctomycetales</taxon>
        <taxon>Planctomycetaceae</taxon>
        <taxon>Symmachiella</taxon>
    </lineage>
</organism>
<keyword evidence="12" id="KW-1185">Reference proteome</keyword>
<keyword evidence="7" id="KW-0460">Magnesium</keyword>
<dbReference type="GO" id="GO:0004519">
    <property type="term" value="F:endonuclease activity"/>
    <property type="evidence" value="ECO:0007669"/>
    <property type="project" value="UniProtKB-KW"/>
</dbReference>
<evidence type="ECO:0000256" key="7">
    <source>
        <dbReference type="ARBA" id="ARBA00022842"/>
    </source>
</evidence>
<evidence type="ECO:0000313" key="11">
    <source>
        <dbReference type="EMBL" id="QDU44313.1"/>
    </source>
</evidence>
<dbReference type="GO" id="GO:0006281">
    <property type="term" value="P:DNA repair"/>
    <property type="evidence" value="ECO:0007669"/>
    <property type="project" value="UniProtKB-KW"/>
</dbReference>
<keyword evidence="11" id="KW-0269">Exonuclease</keyword>
<gene>
    <name evidence="11" type="ORF">Mal52_27920</name>
</gene>
<comment type="cofactor">
    <cofactor evidence="2">
        <name>Mg(2+)</name>
        <dbReference type="ChEBI" id="CHEBI:18420"/>
    </cofactor>
</comment>
<dbReference type="PANTHER" id="PTHR15822">
    <property type="entry name" value="TRAF AND TNF RECEPTOR-ASSOCIATED PROTEIN"/>
    <property type="match status" value="1"/>
</dbReference>
<keyword evidence="6" id="KW-0378">Hydrolase</keyword>
<keyword evidence="5" id="KW-0227">DNA damage</keyword>
<dbReference type="EMBL" id="CP036276">
    <property type="protein sequence ID" value="QDU44313.1"/>
    <property type="molecule type" value="Genomic_DNA"/>
</dbReference>
<sequence precursor="true">MKRQFLSAVVVLAVSFPCSLSAADFFRIGTFNIERLGSRSPGQQPIAIAEHIDLSGADVIGLQEIDVTTTVTDDTSTPYDDSRRNDALDTAFAILSQEDDVDWKYELFPNRDPNDSTQLCGVAWNAKQIIRDGAAFPIPITGSNANRIWDRRPHAVKLSYAPGKTDVVFIPVHMKSNFGSAAQGRATRKKEANALVSQLAAVSAHFGDDKDIIVGGDTNILAADEDAAEIFGNAGYRDTNSLDATTFIGSGRGAPFDRFFLSDEPEFVFARQYILQATEPVAHDEYLSDHQMALISFRVKADDD</sequence>
<keyword evidence="3" id="KW-0540">Nuclease</keyword>
<evidence type="ECO:0000256" key="1">
    <source>
        <dbReference type="ARBA" id="ARBA00001936"/>
    </source>
</evidence>
<dbReference type="Proteomes" id="UP000319383">
    <property type="component" value="Chromosome"/>
</dbReference>
<dbReference type="InterPro" id="IPR036691">
    <property type="entry name" value="Endo/exonu/phosph_ase_sf"/>
</dbReference>
<dbReference type="PANTHER" id="PTHR15822:SF4">
    <property type="entry name" value="TYROSYL-DNA PHOSPHODIESTERASE 2"/>
    <property type="match status" value="1"/>
</dbReference>
<evidence type="ECO:0000256" key="4">
    <source>
        <dbReference type="ARBA" id="ARBA00022723"/>
    </source>
</evidence>
<evidence type="ECO:0000256" key="6">
    <source>
        <dbReference type="ARBA" id="ARBA00022801"/>
    </source>
</evidence>
<name>A0A517ZPA7_9PLAN</name>